<sequence length="186" mass="20222">MSGLKEFGESAAREVLEKIGRGVSKVQERKPLAYDLLESDDAYLVVFDAPGATRSDIQVRFVDSEVQVRIDRFRDFYEDFDMRFPGRGLSLDGSAELPEDAAVDAESAGATLKSNGTLHVTIPKTGAGKDVAVADDDEEIETTDEATEDEDHAEDVGDADGHADDAGHGADDHDDHDHDADEKQRD</sequence>
<dbReference type="Pfam" id="PF00011">
    <property type="entry name" value="HSP20"/>
    <property type="match status" value="1"/>
</dbReference>
<dbReference type="InterPro" id="IPR008978">
    <property type="entry name" value="HSP20-like_chaperone"/>
</dbReference>
<dbReference type="SUPFAM" id="SSF49764">
    <property type="entry name" value="HSP20-like chaperones"/>
    <property type="match status" value="1"/>
</dbReference>
<dbReference type="Gene3D" id="2.60.40.790">
    <property type="match status" value="1"/>
</dbReference>
<dbReference type="CDD" id="cd06464">
    <property type="entry name" value="ACD_sHsps-like"/>
    <property type="match status" value="1"/>
</dbReference>
<protein>
    <submittedName>
        <fullName evidence="5">Hsp20/alpha crystallin family protein</fullName>
    </submittedName>
</protein>
<accession>A0ABD5RAG7</accession>
<dbReference type="PROSITE" id="PS01031">
    <property type="entry name" value="SHSP"/>
    <property type="match status" value="1"/>
</dbReference>
<dbReference type="InterPro" id="IPR002068">
    <property type="entry name" value="A-crystallin/Hsp20_dom"/>
</dbReference>
<dbReference type="Proteomes" id="UP001596201">
    <property type="component" value="Unassembled WGS sequence"/>
</dbReference>
<evidence type="ECO:0000313" key="6">
    <source>
        <dbReference type="Proteomes" id="UP001596201"/>
    </source>
</evidence>
<dbReference type="EMBL" id="JBHSKX010000001">
    <property type="protein sequence ID" value="MFC5367018.1"/>
    <property type="molecule type" value="Genomic_DNA"/>
</dbReference>
<evidence type="ECO:0000259" key="4">
    <source>
        <dbReference type="PROSITE" id="PS01031"/>
    </source>
</evidence>
<evidence type="ECO:0000256" key="1">
    <source>
        <dbReference type="PROSITE-ProRule" id="PRU00285"/>
    </source>
</evidence>
<proteinExistence type="inferred from homology"/>
<comment type="similarity">
    <text evidence="1 2">Belongs to the small heat shock protein (HSP20) family.</text>
</comment>
<feature type="compositionally biased region" description="Acidic residues" evidence="3">
    <location>
        <begin position="133"/>
        <end position="158"/>
    </location>
</feature>
<dbReference type="AlphaFoldDB" id="A0ABD5RAG7"/>
<feature type="region of interest" description="Disordered" evidence="3">
    <location>
        <begin position="129"/>
        <end position="186"/>
    </location>
</feature>
<feature type="compositionally biased region" description="Basic and acidic residues" evidence="3">
    <location>
        <begin position="159"/>
        <end position="186"/>
    </location>
</feature>
<evidence type="ECO:0000256" key="3">
    <source>
        <dbReference type="SAM" id="MobiDB-lite"/>
    </source>
</evidence>
<comment type="caution">
    <text evidence="5">The sequence shown here is derived from an EMBL/GenBank/DDBJ whole genome shotgun (WGS) entry which is preliminary data.</text>
</comment>
<dbReference type="RefSeq" id="WP_227231579.1">
    <property type="nucleotide sequence ID" value="NZ_JAJCVJ010000004.1"/>
</dbReference>
<feature type="domain" description="SHSP" evidence="4">
    <location>
        <begin position="23"/>
        <end position="143"/>
    </location>
</feature>
<reference evidence="5 6" key="1">
    <citation type="journal article" date="2019" name="Int. J. Syst. Evol. Microbiol.">
        <title>The Global Catalogue of Microorganisms (GCM) 10K type strain sequencing project: providing services to taxonomists for standard genome sequencing and annotation.</title>
        <authorList>
            <consortium name="The Broad Institute Genomics Platform"/>
            <consortium name="The Broad Institute Genome Sequencing Center for Infectious Disease"/>
            <person name="Wu L."/>
            <person name="Ma J."/>
        </authorList>
    </citation>
    <scope>NUCLEOTIDE SEQUENCE [LARGE SCALE GENOMIC DNA]</scope>
    <source>
        <strain evidence="5 6">CGMCC 1.12237</strain>
    </source>
</reference>
<name>A0ABD5RAG7_9EURY</name>
<gene>
    <name evidence="5" type="ORF">ACFPJ5_08700</name>
</gene>
<evidence type="ECO:0000313" key="5">
    <source>
        <dbReference type="EMBL" id="MFC5367018.1"/>
    </source>
</evidence>
<evidence type="ECO:0000256" key="2">
    <source>
        <dbReference type="RuleBase" id="RU003616"/>
    </source>
</evidence>
<keyword evidence="6" id="KW-1185">Reference proteome</keyword>
<organism evidence="5 6">
    <name type="scientific">Salinirubrum litoreum</name>
    <dbReference type="NCBI Taxonomy" id="1126234"/>
    <lineage>
        <taxon>Archaea</taxon>
        <taxon>Methanobacteriati</taxon>
        <taxon>Methanobacteriota</taxon>
        <taxon>Stenosarchaea group</taxon>
        <taxon>Halobacteria</taxon>
        <taxon>Halobacteriales</taxon>
        <taxon>Haloferacaceae</taxon>
        <taxon>Salinirubrum</taxon>
    </lineage>
</organism>